<protein>
    <recommendedName>
        <fullName evidence="3">Transposase</fullName>
    </recommendedName>
</protein>
<evidence type="ECO:0000313" key="2">
    <source>
        <dbReference type="Proteomes" id="UP000677515"/>
    </source>
</evidence>
<reference evidence="1 2" key="1">
    <citation type="submission" date="2021-01" db="EMBL/GenBank/DDBJ databases">
        <title>Complete genome sequence of Erwinia rhapontici MAFF 311153.</title>
        <authorList>
            <person name="Morohoshi T."/>
            <person name="Someya N."/>
        </authorList>
    </citation>
    <scope>NUCLEOTIDE SEQUENCE [LARGE SCALE GENOMIC DNA]</scope>
    <source>
        <strain evidence="1 2">MAFF 311153</strain>
    </source>
</reference>
<name>A0ABM7MWL5_ERWRD</name>
<sequence length="31" mass="3695">MFLEKIVKRKIRFSEHQIIALLKLVEAVCTH</sequence>
<evidence type="ECO:0008006" key="3">
    <source>
        <dbReference type="Google" id="ProtNLM"/>
    </source>
</evidence>
<dbReference type="Proteomes" id="UP000677515">
    <property type="component" value="Chromosome"/>
</dbReference>
<dbReference type="EMBL" id="AP024329">
    <property type="protein sequence ID" value="BCQ33486.1"/>
    <property type="molecule type" value="Genomic_DNA"/>
</dbReference>
<gene>
    <name evidence="1" type="ORF">ERHA53_08290</name>
</gene>
<organism evidence="1 2">
    <name type="scientific">Erwinia rhapontici</name>
    <name type="common">Pectobacterium rhapontici</name>
    <dbReference type="NCBI Taxonomy" id="55212"/>
    <lineage>
        <taxon>Bacteria</taxon>
        <taxon>Pseudomonadati</taxon>
        <taxon>Pseudomonadota</taxon>
        <taxon>Gammaproteobacteria</taxon>
        <taxon>Enterobacterales</taxon>
        <taxon>Erwiniaceae</taxon>
        <taxon>Erwinia</taxon>
    </lineage>
</organism>
<keyword evidence="2" id="KW-1185">Reference proteome</keyword>
<evidence type="ECO:0000313" key="1">
    <source>
        <dbReference type="EMBL" id="BCQ33486.1"/>
    </source>
</evidence>
<accession>A0ABM7MWL5</accession>
<proteinExistence type="predicted"/>